<feature type="region of interest" description="Disordered" evidence="1">
    <location>
        <begin position="1"/>
        <end position="49"/>
    </location>
</feature>
<sequence length="97" mass="10589">MCFSGGRANGEGKEGNRLRKPQYQISGEARDNRLSRRIGGRYDSVNGPGALLRQSRLEDPDDAEYPLSGLGILNSKDDEENAAPDILEGGRLWCLAP</sequence>
<gene>
    <name evidence="2" type="ORF">TWF481_012169</name>
</gene>
<name>A0AAV9VXR9_9PEZI</name>
<proteinExistence type="predicted"/>
<protein>
    <submittedName>
        <fullName evidence="2">Uncharacterized protein</fullName>
    </submittedName>
</protein>
<evidence type="ECO:0000256" key="1">
    <source>
        <dbReference type="SAM" id="MobiDB-lite"/>
    </source>
</evidence>
<dbReference type="AlphaFoldDB" id="A0AAV9VXR9"/>
<evidence type="ECO:0000313" key="3">
    <source>
        <dbReference type="Proteomes" id="UP001370758"/>
    </source>
</evidence>
<organism evidence="2 3">
    <name type="scientific">Arthrobotrys musiformis</name>
    <dbReference type="NCBI Taxonomy" id="47236"/>
    <lineage>
        <taxon>Eukaryota</taxon>
        <taxon>Fungi</taxon>
        <taxon>Dikarya</taxon>
        <taxon>Ascomycota</taxon>
        <taxon>Pezizomycotina</taxon>
        <taxon>Orbiliomycetes</taxon>
        <taxon>Orbiliales</taxon>
        <taxon>Orbiliaceae</taxon>
        <taxon>Arthrobotrys</taxon>
    </lineage>
</organism>
<accession>A0AAV9VXR9</accession>
<keyword evidence="3" id="KW-1185">Reference proteome</keyword>
<dbReference type="EMBL" id="JAVHJL010000009">
    <property type="protein sequence ID" value="KAK6497767.1"/>
    <property type="molecule type" value="Genomic_DNA"/>
</dbReference>
<evidence type="ECO:0000313" key="2">
    <source>
        <dbReference type="EMBL" id="KAK6497767.1"/>
    </source>
</evidence>
<reference evidence="2 3" key="1">
    <citation type="submission" date="2023-08" db="EMBL/GenBank/DDBJ databases">
        <authorList>
            <person name="Palmer J.M."/>
        </authorList>
    </citation>
    <scope>NUCLEOTIDE SEQUENCE [LARGE SCALE GENOMIC DNA]</scope>
    <source>
        <strain evidence="2 3">TWF481</strain>
    </source>
</reference>
<dbReference type="Proteomes" id="UP001370758">
    <property type="component" value="Unassembled WGS sequence"/>
</dbReference>
<comment type="caution">
    <text evidence="2">The sequence shown here is derived from an EMBL/GenBank/DDBJ whole genome shotgun (WGS) entry which is preliminary data.</text>
</comment>